<dbReference type="Pfam" id="PF00188">
    <property type="entry name" value="CAP"/>
    <property type="match status" value="1"/>
</dbReference>
<dbReference type="EMBL" id="JACJFM010000038">
    <property type="protein sequence ID" value="MBB1488889.1"/>
    <property type="molecule type" value="Genomic_DNA"/>
</dbReference>
<accession>A0A839IWQ7</accession>
<reference evidence="2 3" key="1">
    <citation type="submission" date="2020-08" db="EMBL/GenBank/DDBJ databases">
        <title>Oceanospirillum sp. nov. isolated from marine sediment.</title>
        <authorList>
            <person name="Ji X."/>
        </authorList>
    </citation>
    <scope>NUCLEOTIDE SEQUENCE [LARGE SCALE GENOMIC DNA]</scope>
    <source>
        <strain evidence="2 3">D5</strain>
    </source>
</reference>
<feature type="domain" description="SCP" evidence="1">
    <location>
        <begin position="117"/>
        <end position="238"/>
    </location>
</feature>
<dbReference type="AlphaFoldDB" id="A0A839IWQ7"/>
<dbReference type="InterPro" id="IPR014044">
    <property type="entry name" value="CAP_dom"/>
</dbReference>
<dbReference type="RefSeq" id="WP_182810661.1">
    <property type="nucleotide sequence ID" value="NZ_JACJFM010000038.1"/>
</dbReference>
<organism evidence="2 3">
    <name type="scientific">Oceanospirillum sediminis</name>
    <dbReference type="NCBI Taxonomy" id="2760088"/>
    <lineage>
        <taxon>Bacteria</taxon>
        <taxon>Pseudomonadati</taxon>
        <taxon>Pseudomonadota</taxon>
        <taxon>Gammaproteobacteria</taxon>
        <taxon>Oceanospirillales</taxon>
        <taxon>Oceanospirillaceae</taxon>
        <taxon>Oceanospirillum</taxon>
    </lineage>
</organism>
<name>A0A839IWQ7_9GAMM</name>
<comment type="caution">
    <text evidence="2">The sequence shown here is derived from an EMBL/GenBank/DDBJ whole genome shotgun (WGS) entry which is preliminary data.</text>
</comment>
<dbReference type="Gene3D" id="3.40.33.10">
    <property type="entry name" value="CAP"/>
    <property type="match status" value="1"/>
</dbReference>
<protein>
    <submittedName>
        <fullName evidence="2">CAP domain-containing protein</fullName>
    </submittedName>
</protein>
<evidence type="ECO:0000259" key="1">
    <source>
        <dbReference type="Pfam" id="PF00188"/>
    </source>
</evidence>
<evidence type="ECO:0000313" key="2">
    <source>
        <dbReference type="EMBL" id="MBB1488889.1"/>
    </source>
</evidence>
<dbReference type="InterPro" id="IPR035940">
    <property type="entry name" value="CAP_sf"/>
</dbReference>
<dbReference type="SUPFAM" id="SSF55797">
    <property type="entry name" value="PR-1-like"/>
    <property type="match status" value="1"/>
</dbReference>
<proteinExistence type="predicted"/>
<evidence type="ECO:0000313" key="3">
    <source>
        <dbReference type="Proteomes" id="UP000565262"/>
    </source>
</evidence>
<dbReference type="Proteomes" id="UP000565262">
    <property type="component" value="Unassembled WGS sequence"/>
</dbReference>
<gene>
    <name evidence="2" type="ORF">H4O21_19955</name>
</gene>
<dbReference type="CDD" id="cd05379">
    <property type="entry name" value="CAP_bacterial"/>
    <property type="match status" value="1"/>
</dbReference>
<keyword evidence="3" id="KW-1185">Reference proteome</keyword>
<sequence length="408" mass="47426">MIRNIAYILLLSTLPAASYGYFDNNDRFLNWAEFEYPDLFPGQEETQTENGWTYRFYPDTKIYLGIDESSKVYIQGGRYGEEPVEIGWRAHYKDQYQEYYKTHSCRPDFISKEEIYKYHAQLREQAGMIRMQRADYLENAAQKHSDYLIANDTTGHTEERYSPQFTGKTAANRAMHTGGQSNQVSEVISYSRTLKSSIDRLFSGIYHRFIMLSFRMNSIGTGYSVKENQCGHNLVINYSNSFINHLCSYDSYKGGTSYSGICAVESRKVGEREFKEAKNQVLKENPAFIIWPHANSIDIPVNFTGEKPDPLPNYDKTGYPVSIAFNPYYFPIPPDIISFQLFDDQGLLIDEVIRIDQYTDVNNKLDSHEFAFFPIEELQYDSEYRAELVYELDGDHSIVSWKFKTRSK</sequence>